<gene>
    <name evidence="2" type="ORF">GMARGA_LOCUS7560</name>
</gene>
<organism evidence="2 3">
    <name type="scientific">Gigaspora margarita</name>
    <dbReference type="NCBI Taxonomy" id="4874"/>
    <lineage>
        <taxon>Eukaryota</taxon>
        <taxon>Fungi</taxon>
        <taxon>Fungi incertae sedis</taxon>
        <taxon>Mucoromycota</taxon>
        <taxon>Glomeromycotina</taxon>
        <taxon>Glomeromycetes</taxon>
        <taxon>Diversisporales</taxon>
        <taxon>Gigasporaceae</taxon>
        <taxon>Gigaspora</taxon>
    </lineage>
</organism>
<proteinExistence type="predicted"/>
<evidence type="ECO:0000313" key="3">
    <source>
        <dbReference type="Proteomes" id="UP000789901"/>
    </source>
</evidence>
<name>A0ABN7UJW5_GIGMA</name>
<evidence type="ECO:0000256" key="1">
    <source>
        <dbReference type="SAM" id="MobiDB-lite"/>
    </source>
</evidence>
<feature type="region of interest" description="Disordered" evidence="1">
    <location>
        <begin position="23"/>
        <end position="48"/>
    </location>
</feature>
<feature type="compositionally biased region" description="Low complexity" evidence="1">
    <location>
        <begin position="23"/>
        <end position="38"/>
    </location>
</feature>
<keyword evidence="3" id="KW-1185">Reference proteome</keyword>
<protein>
    <submittedName>
        <fullName evidence="2">14774_t:CDS:1</fullName>
    </submittedName>
</protein>
<accession>A0ABN7UJW5</accession>
<reference evidence="2 3" key="1">
    <citation type="submission" date="2021-06" db="EMBL/GenBank/DDBJ databases">
        <authorList>
            <person name="Kallberg Y."/>
            <person name="Tangrot J."/>
            <person name="Rosling A."/>
        </authorList>
    </citation>
    <scope>NUCLEOTIDE SEQUENCE [LARGE SCALE GENOMIC DNA]</scope>
    <source>
        <strain evidence="2 3">120-4 pot B 10/14</strain>
    </source>
</reference>
<sequence length="48" mass="5416">MLRVSSYDIIRKILIVEQEDTSIGISSDDNSNSSNQDINSKDFILINN</sequence>
<comment type="caution">
    <text evidence="2">The sequence shown here is derived from an EMBL/GenBank/DDBJ whole genome shotgun (WGS) entry which is preliminary data.</text>
</comment>
<dbReference type="Proteomes" id="UP000789901">
    <property type="component" value="Unassembled WGS sequence"/>
</dbReference>
<dbReference type="EMBL" id="CAJVQB010003692">
    <property type="protein sequence ID" value="CAG8615246.1"/>
    <property type="molecule type" value="Genomic_DNA"/>
</dbReference>
<evidence type="ECO:0000313" key="2">
    <source>
        <dbReference type="EMBL" id="CAG8615246.1"/>
    </source>
</evidence>